<feature type="transmembrane region" description="Helical" evidence="8">
    <location>
        <begin position="148"/>
        <end position="168"/>
    </location>
</feature>
<evidence type="ECO:0000256" key="2">
    <source>
        <dbReference type="ARBA" id="ARBA00010694"/>
    </source>
</evidence>
<evidence type="ECO:0000256" key="6">
    <source>
        <dbReference type="ARBA" id="ARBA00023136"/>
    </source>
</evidence>
<dbReference type="GO" id="GO:0005789">
    <property type="term" value="C:endoplasmic reticulum membrane"/>
    <property type="evidence" value="ECO:0007669"/>
    <property type="project" value="TreeGrafter"/>
</dbReference>
<keyword evidence="6 8" id="KW-0472">Membrane</keyword>
<feature type="transmembrane region" description="Helical" evidence="8">
    <location>
        <begin position="46"/>
        <end position="64"/>
    </location>
</feature>
<proteinExistence type="inferred from homology"/>
<sequence length="221" mass="25464">MVMGRIVRNQRYSLEEYLVALMLAAGACLFFLSSQTPSKYSLVERTTHFSGLVLMAGYLIFDAFTPNWQKSLFDTRPKISRYQMMMGVNVFSAILCFASLVEQGTFMPSLKFMFSHESFSRDVFLLSFCSAVGQLFIYVTIEKFGPEVFAVIMTLRQIFSIVLSSIYFSHPITFMGILGLMIVFTAIFVNSYRRYFDDKSNRPYVKQTQQQHGNEFKRNLA</sequence>
<keyword evidence="9" id="KW-1185">Reference proteome</keyword>
<evidence type="ECO:0000256" key="3">
    <source>
        <dbReference type="ARBA" id="ARBA00022448"/>
    </source>
</evidence>
<dbReference type="SUPFAM" id="SSF103481">
    <property type="entry name" value="Multidrug resistance efflux transporter EmrE"/>
    <property type="match status" value="1"/>
</dbReference>
<comment type="similarity">
    <text evidence="2">Belongs to the nucleotide-sugar transporter family. SLC35B subfamily.</text>
</comment>
<name>A0A914DUM9_9BILA</name>
<keyword evidence="5 8" id="KW-1133">Transmembrane helix</keyword>
<reference evidence="10" key="1">
    <citation type="submission" date="2022-11" db="UniProtKB">
        <authorList>
            <consortium name="WormBaseParasite"/>
        </authorList>
    </citation>
    <scope>IDENTIFICATION</scope>
</reference>
<feature type="transmembrane region" description="Helical" evidence="8">
    <location>
        <begin position="12"/>
        <end position="34"/>
    </location>
</feature>
<dbReference type="GO" id="GO:0000139">
    <property type="term" value="C:Golgi membrane"/>
    <property type="evidence" value="ECO:0007669"/>
    <property type="project" value="TreeGrafter"/>
</dbReference>
<dbReference type="GO" id="GO:0046964">
    <property type="term" value="F:3'-phosphoadenosine 5'-phosphosulfate transmembrane transporter activity"/>
    <property type="evidence" value="ECO:0007669"/>
    <property type="project" value="TreeGrafter"/>
</dbReference>
<dbReference type="Proteomes" id="UP000887540">
    <property type="component" value="Unplaced"/>
</dbReference>
<dbReference type="PANTHER" id="PTHR10778:SF13">
    <property type="entry name" value="ADENOSINE 3'-PHOSPHO 5'-PHOSPHOSULFATE TRANSPORTER 1"/>
    <property type="match status" value="1"/>
</dbReference>
<dbReference type="AlphaFoldDB" id="A0A914DUM9"/>
<dbReference type="WBParaSite" id="ACRNAN_scaffold402.g13964.t1">
    <property type="protein sequence ID" value="ACRNAN_scaffold402.g13964.t1"/>
    <property type="gene ID" value="ACRNAN_scaffold402.g13964"/>
</dbReference>
<feature type="transmembrane region" description="Helical" evidence="8">
    <location>
        <begin position="123"/>
        <end position="141"/>
    </location>
</feature>
<keyword evidence="4 8" id="KW-0812">Transmembrane</keyword>
<dbReference type="InterPro" id="IPR013657">
    <property type="entry name" value="SCL35B1-4/HUT1"/>
</dbReference>
<dbReference type="PROSITE" id="PS51257">
    <property type="entry name" value="PROKAR_LIPOPROTEIN"/>
    <property type="match status" value="1"/>
</dbReference>
<dbReference type="Pfam" id="PF08449">
    <property type="entry name" value="UAA"/>
    <property type="match status" value="1"/>
</dbReference>
<feature type="transmembrane region" description="Helical" evidence="8">
    <location>
        <begin position="174"/>
        <end position="192"/>
    </location>
</feature>
<evidence type="ECO:0000256" key="1">
    <source>
        <dbReference type="ARBA" id="ARBA00004141"/>
    </source>
</evidence>
<evidence type="ECO:0000256" key="5">
    <source>
        <dbReference type="ARBA" id="ARBA00022989"/>
    </source>
</evidence>
<organism evidence="9 10">
    <name type="scientific">Acrobeloides nanus</name>
    <dbReference type="NCBI Taxonomy" id="290746"/>
    <lineage>
        <taxon>Eukaryota</taxon>
        <taxon>Metazoa</taxon>
        <taxon>Ecdysozoa</taxon>
        <taxon>Nematoda</taxon>
        <taxon>Chromadorea</taxon>
        <taxon>Rhabditida</taxon>
        <taxon>Tylenchina</taxon>
        <taxon>Cephalobomorpha</taxon>
        <taxon>Cephaloboidea</taxon>
        <taxon>Cephalobidae</taxon>
        <taxon>Acrobeloides</taxon>
    </lineage>
</organism>
<evidence type="ECO:0000313" key="9">
    <source>
        <dbReference type="Proteomes" id="UP000887540"/>
    </source>
</evidence>
<keyword evidence="3" id="KW-0813">Transport</keyword>
<evidence type="ECO:0000256" key="8">
    <source>
        <dbReference type="SAM" id="Phobius"/>
    </source>
</evidence>
<evidence type="ECO:0000313" key="10">
    <source>
        <dbReference type="WBParaSite" id="ACRNAN_scaffold402.g13964.t1"/>
    </source>
</evidence>
<evidence type="ECO:0000256" key="4">
    <source>
        <dbReference type="ARBA" id="ARBA00022692"/>
    </source>
</evidence>
<accession>A0A914DUM9</accession>
<feature type="transmembrane region" description="Helical" evidence="8">
    <location>
        <begin position="84"/>
        <end position="103"/>
    </location>
</feature>
<comment type="subcellular location">
    <subcellularLocation>
        <location evidence="1">Membrane</location>
        <topology evidence="1">Multi-pass membrane protein</topology>
    </subcellularLocation>
</comment>
<evidence type="ECO:0000256" key="7">
    <source>
        <dbReference type="ARBA" id="ARBA00039668"/>
    </source>
</evidence>
<dbReference type="PANTHER" id="PTHR10778">
    <property type="entry name" value="SOLUTE CARRIER FAMILY 35 MEMBER B"/>
    <property type="match status" value="1"/>
</dbReference>
<protein>
    <recommendedName>
        <fullName evidence="7">Adenosine 3'-phospho 5'-phosphosulfate transporter 1</fullName>
    </recommendedName>
</protein>
<dbReference type="InterPro" id="IPR037185">
    <property type="entry name" value="EmrE-like"/>
</dbReference>